<keyword evidence="2" id="KW-1185">Reference proteome</keyword>
<proteinExistence type="predicted"/>
<name>K9XTU7_STAC7</name>
<sequence length="168" mass="18911">MEAIYIPRLLKLSERKEEVTIQESIAGLNTLTPIRGLMVIKHGGNYLEVVAKAETIVTLVCDRCLNHYNHRISINTSELIWLEAEQSEDFPQEREVAVEDLSETLSPDGYFEPETWLYEQLSLAMPLRQLCGKTCQGTEVTPSVASSGIDSRWASLADLKKQLSTNNE</sequence>
<dbReference type="OrthoDB" id="9786554at2"/>
<dbReference type="InterPro" id="IPR003772">
    <property type="entry name" value="YceD"/>
</dbReference>
<dbReference type="PANTHER" id="PTHR37734:SF1">
    <property type="entry name" value="LARGE RIBOSOMAL RNA SUBUNIT ACCUMULATION PROTEIN YCED HOMOLOG 2, CHLOROPLASTIC"/>
    <property type="match status" value="1"/>
</dbReference>
<protein>
    <recommendedName>
        <fullName evidence="3">Metal-binding protein</fullName>
    </recommendedName>
</protein>
<dbReference type="STRING" id="111780.Sta7437_2497"/>
<dbReference type="Pfam" id="PF02620">
    <property type="entry name" value="YceD"/>
    <property type="match status" value="1"/>
</dbReference>
<dbReference type="PANTHER" id="PTHR37734">
    <property type="entry name" value="LARGE RIBOSOMAL RNA SUBUNIT ACCUMULATION PROTEIN YCED HOMOLOG 2, CHLOROPLASTIC"/>
    <property type="match status" value="1"/>
</dbReference>
<dbReference type="KEGG" id="scs:Sta7437_2497"/>
<reference evidence="2" key="1">
    <citation type="journal article" date="2013" name="Proc. Natl. Acad. Sci. U.S.A.">
        <title>Improving the coverage of the cyanobacterial phylum using diversity-driven genome sequencing.</title>
        <authorList>
            <person name="Shih P.M."/>
            <person name="Wu D."/>
            <person name="Latifi A."/>
            <person name="Axen S.D."/>
            <person name="Fewer D.P."/>
            <person name="Talla E."/>
            <person name="Calteau A."/>
            <person name="Cai F."/>
            <person name="Tandeau de Marsac N."/>
            <person name="Rippka R."/>
            <person name="Herdman M."/>
            <person name="Sivonen K."/>
            <person name="Coursin T."/>
            <person name="Laurent T."/>
            <person name="Goodwin L."/>
            <person name="Nolan M."/>
            <person name="Davenport K.W."/>
            <person name="Han C.S."/>
            <person name="Rubin E.M."/>
            <person name="Eisen J.A."/>
            <person name="Woyke T."/>
            <person name="Gugger M."/>
            <person name="Kerfeld C.A."/>
        </authorList>
    </citation>
    <scope>NUCLEOTIDE SEQUENCE [LARGE SCALE GENOMIC DNA]</scope>
    <source>
        <strain evidence="2">ATCC 29371 / PCC 7437</strain>
    </source>
</reference>
<evidence type="ECO:0000313" key="1">
    <source>
        <dbReference type="EMBL" id="AFZ36030.1"/>
    </source>
</evidence>
<dbReference type="eggNOG" id="COG1399">
    <property type="taxonomic scope" value="Bacteria"/>
</dbReference>
<dbReference type="AlphaFoldDB" id="K9XTU7"/>
<dbReference type="InterPro" id="IPR044985">
    <property type="entry name" value="YceD_plant"/>
</dbReference>
<dbReference type="RefSeq" id="WP_015193698.1">
    <property type="nucleotide sequence ID" value="NC_019748.1"/>
</dbReference>
<dbReference type="HOGENOM" id="CLU_135680_0_0_3"/>
<accession>K9XTU7</accession>
<dbReference type="EMBL" id="CP003653">
    <property type="protein sequence ID" value="AFZ36030.1"/>
    <property type="molecule type" value="Genomic_DNA"/>
</dbReference>
<dbReference type="PATRIC" id="fig|111780.3.peg.2598"/>
<dbReference type="Proteomes" id="UP000010473">
    <property type="component" value="Chromosome"/>
</dbReference>
<evidence type="ECO:0008006" key="3">
    <source>
        <dbReference type="Google" id="ProtNLM"/>
    </source>
</evidence>
<gene>
    <name evidence="1" type="ordered locus">Sta7437_2497</name>
</gene>
<organism evidence="1 2">
    <name type="scientific">Stanieria cyanosphaera (strain ATCC 29371 / PCC 7437)</name>
    <dbReference type="NCBI Taxonomy" id="111780"/>
    <lineage>
        <taxon>Bacteria</taxon>
        <taxon>Bacillati</taxon>
        <taxon>Cyanobacteriota</taxon>
        <taxon>Cyanophyceae</taxon>
        <taxon>Pleurocapsales</taxon>
        <taxon>Dermocarpellaceae</taxon>
        <taxon>Stanieria</taxon>
    </lineage>
</organism>
<evidence type="ECO:0000313" key="2">
    <source>
        <dbReference type="Proteomes" id="UP000010473"/>
    </source>
</evidence>